<dbReference type="InterPro" id="IPR008974">
    <property type="entry name" value="TRAF-like"/>
</dbReference>
<accession>A0A915DXY7</accession>
<proteinExistence type="predicted"/>
<dbReference type="AlphaFoldDB" id="A0A915DXY7"/>
<name>A0A915DXY7_9BILA</name>
<evidence type="ECO:0000313" key="2">
    <source>
        <dbReference type="Proteomes" id="UP000887574"/>
    </source>
</evidence>
<sequence length="129" mass="14653">MDSLQSDTGSRSFDHFYLVWKLTVKTAVTKTLQSKHIELVSSAICIQSFGWKIRVTIYSFGQDQRFGVFLECCGVTGDPDWKCSASATLSVQSQKEGIPHFQRFISHEFCKAEDDWGFLKFCTVAVSFF</sequence>
<evidence type="ECO:0000313" key="3">
    <source>
        <dbReference type="WBParaSite" id="jg24865"/>
    </source>
</evidence>
<keyword evidence="2" id="KW-1185">Reference proteome</keyword>
<evidence type="ECO:0000259" key="1">
    <source>
        <dbReference type="Pfam" id="PF22486"/>
    </source>
</evidence>
<dbReference type="Gene3D" id="2.60.210.10">
    <property type="entry name" value="Apoptosis, Tumor Necrosis Factor Receptor Associated Protein 2, Chain A"/>
    <property type="match status" value="1"/>
</dbReference>
<dbReference type="WBParaSite" id="jg24865">
    <property type="protein sequence ID" value="jg24865"/>
    <property type="gene ID" value="jg24865"/>
</dbReference>
<dbReference type="Pfam" id="PF22486">
    <property type="entry name" value="MATH_2"/>
    <property type="match status" value="1"/>
</dbReference>
<dbReference type="Proteomes" id="UP000887574">
    <property type="component" value="Unplaced"/>
</dbReference>
<organism evidence="2 3">
    <name type="scientific">Ditylenchus dipsaci</name>
    <dbReference type="NCBI Taxonomy" id="166011"/>
    <lineage>
        <taxon>Eukaryota</taxon>
        <taxon>Metazoa</taxon>
        <taxon>Ecdysozoa</taxon>
        <taxon>Nematoda</taxon>
        <taxon>Chromadorea</taxon>
        <taxon>Rhabditida</taxon>
        <taxon>Tylenchina</taxon>
        <taxon>Tylenchomorpha</taxon>
        <taxon>Sphaerularioidea</taxon>
        <taxon>Anguinidae</taxon>
        <taxon>Anguininae</taxon>
        <taxon>Ditylenchus</taxon>
    </lineage>
</organism>
<reference evidence="3" key="1">
    <citation type="submission" date="2022-11" db="UniProtKB">
        <authorList>
            <consortium name="WormBaseParasite"/>
        </authorList>
    </citation>
    <scope>IDENTIFICATION</scope>
</reference>
<dbReference type="InterPro" id="IPR002083">
    <property type="entry name" value="MATH/TRAF_dom"/>
</dbReference>
<protein>
    <submittedName>
        <fullName evidence="3">MATH domain-containing protein</fullName>
    </submittedName>
</protein>
<feature type="domain" description="MATH" evidence="1">
    <location>
        <begin position="30"/>
        <end position="123"/>
    </location>
</feature>
<dbReference type="SUPFAM" id="SSF49599">
    <property type="entry name" value="TRAF domain-like"/>
    <property type="match status" value="1"/>
</dbReference>